<evidence type="ECO:0000313" key="9">
    <source>
        <dbReference type="EMBL" id="MBM7816262.1"/>
    </source>
</evidence>
<evidence type="ECO:0000256" key="6">
    <source>
        <dbReference type="RuleBase" id="RU003557"/>
    </source>
</evidence>
<dbReference type="PANTHER" id="PTHR18919">
    <property type="entry name" value="ACETYL-COA C-ACYLTRANSFERASE"/>
    <property type="match status" value="1"/>
</dbReference>
<dbReference type="PANTHER" id="PTHR18919:SF107">
    <property type="entry name" value="ACETYL-COA ACETYLTRANSFERASE, CYTOSOLIC"/>
    <property type="match status" value="1"/>
</dbReference>
<evidence type="ECO:0000256" key="5">
    <source>
        <dbReference type="ARBA" id="ARBA00040529"/>
    </source>
</evidence>
<reference evidence="9 10" key="1">
    <citation type="submission" date="2021-01" db="EMBL/GenBank/DDBJ databases">
        <title>Sequencing the genomes of 1000 actinobacteria strains.</title>
        <authorList>
            <person name="Klenk H.-P."/>
        </authorList>
    </citation>
    <scope>NUCLEOTIDE SEQUENCE [LARGE SCALE GENOMIC DNA]</scope>
    <source>
        <strain evidence="9 10">DSM 13657</strain>
    </source>
</reference>
<accession>A0ABS2SJ28</accession>
<dbReference type="SUPFAM" id="SSF53901">
    <property type="entry name" value="Thiolase-like"/>
    <property type="match status" value="2"/>
</dbReference>
<feature type="domain" description="Thiolase N-terminal" evidence="7">
    <location>
        <begin position="5"/>
        <end position="270"/>
    </location>
</feature>
<evidence type="ECO:0000256" key="1">
    <source>
        <dbReference type="ARBA" id="ARBA00010982"/>
    </source>
</evidence>
<dbReference type="RefSeq" id="WP_204515071.1">
    <property type="nucleotide sequence ID" value="NZ_JAFBCP010000001.1"/>
</dbReference>
<comment type="similarity">
    <text evidence="1 6">Belongs to the thiolase-like superfamily. Thiolase family.</text>
</comment>
<dbReference type="InterPro" id="IPR020617">
    <property type="entry name" value="Thiolase_C"/>
</dbReference>
<dbReference type="InterPro" id="IPR020616">
    <property type="entry name" value="Thiolase_N"/>
</dbReference>
<keyword evidence="10" id="KW-1185">Reference proteome</keyword>
<dbReference type="Gene3D" id="3.40.47.10">
    <property type="match status" value="2"/>
</dbReference>
<dbReference type="NCBIfam" id="NF004853">
    <property type="entry name" value="PRK06205.1"/>
    <property type="match status" value="1"/>
</dbReference>
<dbReference type="InterPro" id="IPR016039">
    <property type="entry name" value="Thiolase-like"/>
</dbReference>
<feature type="domain" description="Thiolase C-terminal" evidence="8">
    <location>
        <begin position="279"/>
        <end position="409"/>
    </location>
</feature>
<dbReference type="Pfam" id="PF02803">
    <property type="entry name" value="Thiolase_C"/>
    <property type="match status" value="1"/>
</dbReference>
<name>A0ABS2SJ28_9MICO</name>
<dbReference type="InterPro" id="IPR002155">
    <property type="entry name" value="Thiolase"/>
</dbReference>
<sequence length="411" mass="43402">MINDVVICSPLRTPVGGFGGQFASLTAPQLATQLFEALLAKIALDPEHIDDVVLGHGYPTMEAPSIGRVVALDAGLPVRVAGRQVDRRCASGLQAVLDAAGQIATGGASLVVAGGVESMSGAGFFVDGIRWGSVNGTVNMKDSLQRGRVTAGGKNHVIPGGMIETAENLRRKYAISREEQDLLAVESHRRATQAQRAGHFMEEIVPVTVPGTRKVTEHQVHTDEHIRPNSTLEKLAQLSPILKSTDPKSTVTAGNASGQNDGAAMCIVTTMREAERNGLTPLVRLVSWGVSGVAPETMGIGPVPATEYALNRANLALPDMDLIELNEAFAAQVLAVTREWDFPAFSATTSAFDRLNVNGSGISLGHPIGATGARILTTLAYEMHRREARYGLETMCVGGGQGLAAIFERIA</sequence>
<protein>
    <recommendedName>
        <fullName evidence="5">Probable acetyl-CoA acetyltransferase</fullName>
        <ecNumber evidence="2">2.3.1.9</ecNumber>
    </recommendedName>
</protein>
<keyword evidence="3 6" id="KW-0808">Transferase</keyword>
<evidence type="ECO:0000259" key="7">
    <source>
        <dbReference type="Pfam" id="PF00108"/>
    </source>
</evidence>
<evidence type="ECO:0000313" key="10">
    <source>
        <dbReference type="Proteomes" id="UP000809290"/>
    </source>
</evidence>
<proteinExistence type="inferred from homology"/>
<keyword evidence="4 6" id="KW-0012">Acyltransferase</keyword>
<gene>
    <name evidence="9" type="ORF">JOE56_000956</name>
</gene>
<dbReference type="EC" id="2.3.1.9" evidence="2"/>
<evidence type="ECO:0000256" key="3">
    <source>
        <dbReference type="ARBA" id="ARBA00022679"/>
    </source>
</evidence>
<dbReference type="Proteomes" id="UP000809290">
    <property type="component" value="Unassembled WGS sequence"/>
</dbReference>
<comment type="caution">
    <text evidence="9">The sequence shown here is derived from an EMBL/GenBank/DDBJ whole genome shotgun (WGS) entry which is preliminary data.</text>
</comment>
<dbReference type="PIRSF" id="PIRSF000429">
    <property type="entry name" value="Ac-CoA_Ac_transf"/>
    <property type="match status" value="1"/>
</dbReference>
<dbReference type="GO" id="GO:0003985">
    <property type="term" value="F:acetyl-CoA C-acetyltransferase activity"/>
    <property type="evidence" value="ECO:0007669"/>
    <property type="project" value="UniProtKB-EC"/>
</dbReference>
<dbReference type="Pfam" id="PF00108">
    <property type="entry name" value="Thiolase_N"/>
    <property type="match status" value="1"/>
</dbReference>
<evidence type="ECO:0000256" key="2">
    <source>
        <dbReference type="ARBA" id="ARBA00012705"/>
    </source>
</evidence>
<dbReference type="CDD" id="cd00751">
    <property type="entry name" value="thiolase"/>
    <property type="match status" value="1"/>
</dbReference>
<organism evidence="9 10">
    <name type="scientific">Brevibacterium paucivorans</name>
    <dbReference type="NCBI Taxonomy" id="170994"/>
    <lineage>
        <taxon>Bacteria</taxon>
        <taxon>Bacillati</taxon>
        <taxon>Actinomycetota</taxon>
        <taxon>Actinomycetes</taxon>
        <taxon>Micrococcales</taxon>
        <taxon>Brevibacteriaceae</taxon>
        <taxon>Brevibacterium</taxon>
    </lineage>
</organism>
<dbReference type="EMBL" id="JAFBCP010000001">
    <property type="protein sequence ID" value="MBM7816262.1"/>
    <property type="molecule type" value="Genomic_DNA"/>
</dbReference>
<evidence type="ECO:0000256" key="4">
    <source>
        <dbReference type="ARBA" id="ARBA00023315"/>
    </source>
</evidence>
<evidence type="ECO:0000259" key="8">
    <source>
        <dbReference type="Pfam" id="PF02803"/>
    </source>
</evidence>
<dbReference type="NCBIfam" id="TIGR01930">
    <property type="entry name" value="AcCoA-C-Actrans"/>
    <property type="match status" value="1"/>
</dbReference>